<organism evidence="3 4">
    <name type="scientific">Clostridium faecium</name>
    <dbReference type="NCBI Taxonomy" id="2762223"/>
    <lineage>
        <taxon>Bacteria</taxon>
        <taxon>Bacillati</taxon>
        <taxon>Bacillota</taxon>
        <taxon>Clostridia</taxon>
        <taxon>Eubacteriales</taxon>
        <taxon>Clostridiaceae</taxon>
        <taxon>Clostridium</taxon>
    </lineage>
</organism>
<dbReference type="InterPro" id="IPR028048">
    <property type="entry name" value="Tox-HNH-EHHH"/>
</dbReference>
<feature type="region of interest" description="Disordered" evidence="1">
    <location>
        <begin position="61"/>
        <end position="99"/>
    </location>
</feature>
<keyword evidence="4" id="KW-1185">Reference proteome</keyword>
<gene>
    <name evidence="3" type="ORF">H9637_17235</name>
</gene>
<feature type="compositionally biased region" description="Basic and acidic residues" evidence="1">
    <location>
        <begin position="61"/>
        <end position="82"/>
    </location>
</feature>
<dbReference type="EMBL" id="JACSQB010000169">
    <property type="protein sequence ID" value="MBD8048751.1"/>
    <property type="molecule type" value="Genomic_DNA"/>
</dbReference>
<accession>A0ABR8YWY6</accession>
<feature type="domain" description="HNH/Endo VII superfamily nuclease toxins" evidence="2">
    <location>
        <begin position="31"/>
        <end position="92"/>
    </location>
</feature>
<name>A0ABR8YWY6_9CLOT</name>
<proteinExistence type="predicted"/>
<dbReference type="Pfam" id="PF15657">
    <property type="entry name" value="Tox-HNH-EHHH"/>
    <property type="match status" value="1"/>
</dbReference>
<comment type="caution">
    <text evidence="3">The sequence shown here is derived from an EMBL/GenBank/DDBJ whole genome shotgun (WGS) entry which is preliminary data.</text>
</comment>
<sequence length="99" mass="11617">MSQISLREAFRQAKQDAGIPKSSQYKTHKYVYDGTSENRTVYEFTVYGKRKYIIEHAEDKMGRGPHFHGADDIKGNPFEKGRYNQYDGHYPENFNGYKK</sequence>
<evidence type="ECO:0000259" key="2">
    <source>
        <dbReference type="Pfam" id="PF15657"/>
    </source>
</evidence>
<evidence type="ECO:0000256" key="1">
    <source>
        <dbReference type="SAM" id="MobiDB-lite"/>
    </source>
</evidence>
<protein>
    <recommendedName>
        <fullName evidence="2">HNH/Endo VII superfamily nuclease toxins domain-containing protein</fullName>
    </recommendedName>
</protein>
<dbReference type="RefSeq" id="WP_191741693.1">
    <property type="nucleotide sequence ID" value="NZ_JACSQB010000169.1"/>
</dbReference>
<feature type="region of interest" description="Disordered" evidence="1">
    <location>
        <begin position="1"/>
        <end position="21"/>
    </location>
</feature>
<reference evidence="3 4" key="1">
    <citation type="submission" date="2020-08" db="EMBL/GenBank/DDBJ databases">
        <title>A Genomic Blueprint of the Chicken Gut Microbiome.</title>
        <authorList>
            <person name="Gilroy R."/>
            <person name="Ravi A."/>
            <person name="Getino M."/>
            <person name="Pursley I."/>
            <person name="Horton D.L."/>
            <person name="Alikhan N.-F."/>
            <person name="Baker D."/>
            <person name="Gharbi K."/>
            <person name="Hall N."/>
            <person name="Watson M."/>
            <person name="Adriaenssens E.M."/>
            <person name="Foster-Nyarko E."/>
            <person name="Jarju S."/>
            <person name="Secka A."/>
            <person name="Antonio M."/>
            <person name="Oren A."/>
            <person name="Chaudhuri R."/>
            <person name="La Ragione R.M."/>
            <person name="Hildebrand F."/>
            <person name="Pallen M.J."/>
        </authorList>
    </citation>
    <scope>NUCLEOTIDE SEQUENCE [LARGE SCALE GENOMIC DNA]</scope>
    <source>
        <strain evidence="3 4">N37</strain>
    </source>
</reference>
<evidence type="ECO:0000313" key="4">
    <source>
        <dbReference type="Proteomes" id="UP000627166"/>
    </source>
</evidence>
<dbReference type="Proteomes" id="UP000627166">
    <property type="component" value="Unassembled WGS sequence"/>
</dbReference>
<evidence type="ECO:0000313" key="3">
    <source>
        <dbReference type="EMBL" id="MBD8048751.1"/>
    </source>
</evidence>